<organism evidence="1 2">
    <name type="scientific">Flammeovirga kamogawensis</name>
    <dbReference type="NCBI Taxonomy" id="373891"/>
    <lineage>
        <taxon>Bacteria</taxon>
        <taxon>Pseudomonadati</taxon>
        <taxon>Bacteroidota</taxon>
        <taxon>Cytophagia</taxon>
        <taxon>Cytophagales</taxon>
        <taxon>Flammeovirgaceae</taxon>
        <taxon>Flammeovirga</taxon>
    </lineage>
</organism>
<name>A0ABX8H282_9BACT</name>
<dbReference type="Proteomes" id="UP000682802">
    <property type="component" value="Chromosome 2"/>
</dbReference>
<keyword evidence="2" id="KW-1185">Reference proteome</keyword>
<dbReference type="PROSITE" id="PS51257">
    <property type="entry name" value="PROKAR_LIPOPROTEIN"/>
    <property type="match status" value="1"/>
</dbReference>
<dbReference type="EMBL" id="CP076129">
    <property type="protein sequence ID" value="QWG09260.1"/>
    <property type="molecule type" value="Genomic_DNA"/>
</dbReference>
<dbReference type="Gene3D" id="2.60.40.10">
    <property type="entry name" value="Immunoglobulins"/>
    <property type="match status" value="2"/>
</dbReference>
<proteinExistence type="predicted"/>
<evidence type="ECO:0008006" key="3">
    <source>
        <dbReference type="Google" id="ProtNLM"/>
    </source>
</evidence>
<dbReference type="InterPro" id="IPR036116">
    <property type="entry name" value="FN3_sf"/>
</dbReference>
<gene>
    <name evidence="1" type="ORF">KM029_21890</name>
</gene>
<accession>A0ABX8H282</accession>
<reference evidence="1 2" key="1">
    <citation type="submission" date="2021-05" db="EMBL/GenBank/DDBJ databases">
        <title>Comparative genomic studies on the polysaccharide-degrading batcterial strains of the Flammeovirga genus.</title>
        <authorList>
            <person name="Zewei F."/>
            <person name="Zheng Z."/>
            <person name="Yu L."/>
            <person name="Ruyue G."/>
            <person name="Yanhong M."/>
            <person name="Yuanyuan C."/>
            <person name="Jingyan G."/>
            <person name="Wenjun H."/>
        </authorList>
    </citation>
    <scope>NUCLEOTIDE SEQUENCE [LARGE SCALE GENOMIC DNA]</scope>
    <source>
        <strain evidence="1 2">YS10</strain>
    </source>
</reference>
<protein>
    <recommendedName>
        <fullName evidence="3">Fibronectin type III domain-containing protein</fullName>
    </recommendedName>
</protein>
<dbReference type="InterPro" id="IPR013783">
    <property type="entry name" value="Ig-like_fold"/>
</dbReference>
<dbReference type="RefSeq" id="WP_144075942.1">
    <property type="nucleotide sequence ID" value="NZ_CP076129.1"/>
</dbReference>
<dbReference type="SUPFAM" id="SSF49265">
    <property type="entry name" value="Fibronectin type III"/>
    <property type="match status" value="1"/>
</dbReference>
<sequence length="226" mass="25684">MKIVKILIPIHFILFSLFSCDPATVENTPPSVPTHKYTEDHTCESLTPTFKWESTDKDLDELSYSVFFGTAQDDLIEIGRGLRETAYAFTSQEGLEERSIYYWQVKVSDGVNSEVSSPVWKFSTFQTPIESDIPNIPILNDIVKEGEMITFSWSSASNEADNQITYEFYIEKADGSKNITRTDLPENSIQLETSTLTKGNWEWYVKAINANNNSVTSIKNLLTIHE</sequence>
<evidence type="ECO:0000313" key="1">
    <source>
        <dbReference type="EMBL" id="QWG09260.1"/>
    </source>
</evidence>
<evidence type="ECO:0000313" key="2">
    <source>
        <dbReference type="Proteomes" id="UP000682802"/>
    </source>
</evidence>